<sequence length="111" mass="11195">MSSGAVARDVRRCDGVTAHRSATLVGRANPGAGGSGAQRHRPVDQGVPVEQADGLDARLVQVGPVLGEPLLGSGLRGEGGGEAELRGGVVVEGGVGGPAERHGRLRSCRRD</sequence>
<dbReference type="AlphaFoldDB" id="A0A645C8V3"/>
<evidence type="ECO:0000313" key="2">
    <source>
        <dbReference type="EMBL" id="MPM71364.1"/>
    </source>
</evidence>
<feature type="region of interest" description="Disordered" evidence="1">
    <location>
        <begin position="88"/>
        <end position="111"/>
    </location>
</feature>
<comment type="caution">
    <text evidence="2">The sequence shown here is derived from an EMBL/GenBank/DDBJ whole genome shotgun (WGS) entry which is preliminary data.</text>
</comment>
<organism evidence="2">
    <name type="scientific">bioreactor metagenome</name>
    <dbReference type="NCBI Taxonomy" id="1076179"/>
    <lineage>
        <taxon>unclassified sequences</taxon>
        <taxon>metagenomes</taxon>
        <taxon>ecological metagenomes</taxon>
    </lineage>
</organism>
<reference evidence="2" key="1">
    <citation type="submission" date="2019-08" db="EMBL/GenBank/DDBJ databases">
        <authorList>
            <person name="Kucharzyk K."/>
            <person name="Murdoch R.W."/>
            <person name="Higgins S."/>
            <person name="Loffler F."/>
        </authorList>
    </citation>
    <scope>NUCLEOTIDE SEQUENCE</scope>
</reference>
<accession>A0A645C8V3</accession>
<name>A0A645C8V3_9ZZZZ</name>
<protein>
    <submittedName>
        <fullName evidence="2">Uncharacterized protein</fullName>
    </submittedName>
</protein>
<gene>
    <name evidence="2" type="ORF">SDC9_118328</name>
</gene>
<evidence type="ECO:0000256" key="1">
    <source>
        <dbReference type="SAM" id="MobiDB-lite"/>
    </source>
</evidence>
<proteinExistence type="predicted"/>
<dbReference type="EMBL" id="VSSQ01024066">
    <property type="protein sequence ID" value="MPM71364.1"/>
    <property type="molecule type" value="Genomic_DNA"/>
</dbReference>
<feature type="region of interest" description="Disordered" evidence="1">
    <location>
        <begin position="1"/>
        <end position="47"/>
    </location>
</feature>